<sequence length="156" mass="17675">MHHSQKKEIRKTVAQLNKTTSDLVFHYGFNMNFDGGISIGLALIYDTLDFAKKSKRKYNRGRLLLGNLNNNNNNNNNNVNVQNSSSSSDSESDDNNNVAQPNNNHNYGRRVEGPWIFGIAEPTEEGHEVRFFHVARRDAATLIPIIWKNVYPGTTI</sequence>
<feature type="region of interest" description="Disordered" evidence="5">
    <location>
        <begin position="65"/>
        <end position="107"/>
    </location>
</feature>
<dbReference type="EMBL" id="CAJNRF010014003">
    <property type="protein sequence ID" value="CAF2153648.1"/>
    <property type="molecule type" value="Genomic_DNA"/>
</dbReference>
<evidence type="ECO:0000256" key="3">
    <source>
        <dbReference type="ARBA" id="ARBA00035149"/>
    </source>
</evidence>
<keyword evidence="1" id="KW-0689">Ribosomal protein</keyword>
<proteinExistence type="predicted"/>
<evidence type="ECO:0000313" key="8">
    <source>
        <dbReference type="Proteomes" id="UP000663856"/>
    </source>
</evidence>
<dbReference type="GO" id="GO:0006412">
    <property type="term" value="P:translation"/>
    <property type="evidence" value="ECO:0007669"/>
    <property type="project" value="InterPro"/>
</dbReference>
<evidence type="ECO:0000256" key="4">
    <source>
        <dbReference type="ARBA" id="ARBA00035458"/>
    </source>
</evidence>
<dbReference type="SUPFAM" id="SSF54189">
    <property type="entry name" value="Ribosomal proteins S24e, L23 and L15e"/>
    <property type="match status" value="1"/>
</dbReference>
<name>A0A816XY07_9BILA</name>
<dbReference type="Gene3D" id="3.30.70.3370">
    <property type="match status" value="1"/>
</dbReference>
<dbReference type="AlphaFoldDB" id="A0A816XY07"/>
<keyword evidence="9" id="KW-1185">Reference proteome</keyword>
<dbReference type="GO" id="GO:0003735">
    <property type="term" value="F:structural constituent of ribosome"/>
    <property type="evidence" value="ECO:0007669"/>
    <property type="project" value="InterPro"/>
</dbReference>
<reference evidence="6" key="1">
    <citation type="submission" date="2021-02" db="EMBL/GenBank/DDBJ databases">
        <authorList>
            <person name="Nowell W R."/>
        </authorList>
    </citation>
    <scope>NUCLEOTIDE SEQUENCE</scope>
</reference>
<gene>
    <name evidence="7" type="ORF">OVN521_LOCUS20728</name>
    <name evidence="6" type="ORF">WKI299_LOCUS30819</name>
</gene>
<evidence type="ECO:0000256" key="2">
    <source>
        <dbReference type="ARBA" id="ARBA00023274"/>
    </source>
</evidence>
<dbReference type="EMBL" id="CAJOBG010004156">
    <property type="protein sequence ID" value="CAF4097817.1"/>
    <property type="molecule type" value="Genomic_DNA"/>
</dbReference>
<dbReference type="InterPro" id="IPR001976">
    <property type="entry name" value="Ribosomal_eS24"/>
</dbReference>
<dbReference type="InterPro" id="IPR012678">
    <property type="entry name" value="Ribosomal_uL23/eL15/eS24_sf"/>
</dbReference>
<dbReference type="InterPro" id="IPR053709">
    <property type="entry name" value="eRP_eS24_sf"/>
</dbReference>
<dbReference type="PANTHER" id="PTHR10496">
    <property type="entry name" value="40S RIBOSOMAL PROTEIN S24"/>
    <property type="match status" value="1"/>
</dbReference>
<dbReference type="Proteomes" id="UP000663866">
    <property type="component" value="Unassembled WGS sequence"/>
</dbReference>
<evidence type="ECO:0000256" key="1">
    <source>
        <dbReference type="ARBA" id="ARBA00022980"/>
    </source>
</evidence>
<comment type="caution">
    <text evidence="6">The sequence shown here is derived from an EMBL/GenBank/DDBJ whole genome shotgun (WGS) entry which is preliminary data.</text>
</comment>
<evidence type="ECO:0000313" key="6">
    <source>
        <dbReference type="EMBL" id="CAF2153648.1"/>
    </source>
</evidence>
<dbReference type="GO" id="GO:1990904">
    <property type="term" value="C:ribonucleoprotein complex"/>
    <property type="evidence" value="ECO:0007669"/>
    <property type="project" value="UniProtKB-KW"/>
</dbReference>
<protein>
    <recommendedName>
        <fullName evidence="3">Small ribosomal subunit protein eS24</fullName>
    </recommendedName>
    <alternativeName>
        <fullName evidence="4">40S ribosomal protein S24</fullName>
    </alternativeName>
</protein>
<evidence type="ECO:0000313" key="9">
    <source>
        <dbReference type="Proteomes" id="UP000663866"/>
    </source>
</evidence>
<organism evidence="6 8">
    <name type="scientific">Rotaria magnacalcarata</name>
    <dbReference type="NCBI Taxonomy" id="392030"/>
    <lineage>
        <taxon>Eukaryota</taxon>
        <taxon>Metazoa</taxon>
        <taxon>Spiralia</taxon>
        <taxon>Gnathifera</taxon>
        <taxon>Rotifera</taxon>
        <taxon>Eurotatoria</taxon>
        <taxon>Bdelloidea</taxon>
        <taxon>Philodinida</taxon>
        <taxon>Philodinidae</taxon>
        <taxon>Rotaria</taxon>
    </lineage>
</organism>
<dbReference type="Pfam" id="PF01282">
    <property type="entry name" value="Ribosomal_S24e"/>
    <property type="match status" value="1"/>
</dbReference>
<feature type="compositionally biased region" description="Low complexity" evidence="5">
    <location>
        <begin position="67"/>
        <end position="106"/>
    </location>
</feature>
<accession>A0A816XY07</accession>
<evidence type="ECO:0000256" key="5">
    <source>
        <dbReference type="SAM" id="MobiDB-lite"/>
    </source>
</evidence>
<dbReference type="GO" id="GO:0005840">
    <property type="term" value="C:ribosome"/>
    <property type="evidence" value="ECO:0007669"/>
    <property type="project" value="UniProtKB-KW"/>
</dbReference>
<keyword evidence="2" id="KW-0687">Ribonucleoprotein</keyword>
<evidence type="ECO:0000313" key="7">
    <source>
        <dbReference type="EMBL" id="CAF4097817.1"/>
    </source>
</evidence>
<dbReference type="Proteomes" id="UP000663856">
    <property type="component" value="Unassembled WGS sequence"/>
</dbReference>